<dbReference type="Proteomes" id="UP000204584">
    <property type="component" value="Segment"/>
</dbReference>
<proteinExistence type="predicted"/>
<evidence type="ECO:0000313" key="1">
    <source>
        <dbReference type="EMBL" id="AGO84240.2"/>
    </source>
</evidence>
<name>S4W244_9VIRU</name>
<gene>
    <name evidence="1" type="ORF">psal_cds_471</name>
</gene>
<reference evidence="1 2" key="1">
    <citation type="journal article" date="2013" name="Science">
        <title>Pandoraviruses: amoeba viruses with genomes up to 2.5 Mb reaching that of parasitic eukaryotes.</title>
        <authorList>
            <person name="Philippe N."/>
            <person name="Legendre M."/>
            <person name="Doutre G."/>
            <person name="Coute Y."/>
            <person name="Poirot O."/>
            <person name="Lescot M."/>
            <person name="Arslan D."/>
            <person name="Seltzer V."/>
            <person name="Bertaux L."/>
            <person name="Bruley C."/>
            <person name="Garin J."/>
            <person name="Claverie J.M."/>
            <person name="Abergel C."/>
        </authorList>
    </citation>
    <scope>NUCLEOTIDE SEQUENCE [LARGE SCALE GENOMIC DNA]</scope>
</reference>
<dbReference type="KEGG" id="vg:16606027"/>
<dbReference type="EMBL" id="KC977571">
    <property type="protein sequence ID" value="AGO84240.2"/>
    <property type="molecule type" value="Genomic_DNA"/>
</dbReference>
<evidence type="ECO:0000313" key="2">
    <source>
        <dbReference type="Proteomes" id="UP000204584"/>
    </source>
</evidence>
<sequence>MPMQDANPPCVVVGARGGAPKGARTMPAAVTADDLPLDALALILGEALEPRWRFCARATCRLWASVCASLCPESKTVRVSCAAALLARAAADDDDPVMGAPEAAEAWCVNMGATLAEAGAALVASGRERLVAYAVSRPRAHDVPLATMIPFEALTTAVVCLCEPDDVASYLDRHPLAVIPDQAVDTPLDADGRPDSVDDRWRRDEVLWMLEQHYALRFKSARTRSPREGPRHHHMDSIAAWMGHDPKMARNTLGEWHRSRRPMTAEEALFLLWRTGQMKSTYWPRQYEVLIAQCLGGTVLDPRAVVDLAARSATATRTFSFETPLFEWLYIESPLLASLRPLCALDASTNCPLLDPSACVDMRVSVALLRFIASDKGVPASAEAIDGVVRRVINEAHQRLCGGTEKDKGAHDEIHSMLFRLALCVRKVPRRTPTGSPPCHGAYVLSCGAAAGGCRVLAEVRHRASGSDFVSNVWKPLLGDAAVGAAAHP</sequence>
<dbReference type="GeneID" id="16606027"/>
<keyword evidence="2" id="KW-1185">Reference proteome</keyword>
<evidence type="ECO:0008006" key="3">
    <source>
        <dbReference type="Google" id="ProtNLM"/>
    </source>
</evidence>
<dbReference type="RefSeq" id="YP_008437310.2">
    <property type="nucleotide sequence ID" value="NC_022098.1"/>
</dbReference>
<protein>
    <recommendedName>
        <fullName evidence="3">F-box incomplete domain containing protein</fullName>
    </recommendedName>
</protein>
<organism evidence="1 2">
    <name type="scientific">Pandoravirus salinus</name>
    <dbReference type="NCBI Taxonomy" id="1349410"/>
    <lineage>
        <taxon>Viruses</taxon>
        <taxon>Pandoravirus</taxon>
    </lineage>
</organism>
<accession>S4W244</accession>